<dbReference type="EMBL" id="UOEV01000090">
    <property type="protein sequence ID" value="VAW33240.1"/>
    <property type="molecule type" value="Genomic_DNA"/>
</dbReference>
<evidence type="ECO:0000313" key="2">
    <source>
        <dbReference type="EMBL" id="VAW33240.1"/>
    </source>
</evidence>
<organism evidence="2">
    <name type="scientific">hydrothermal vent metagenome</name>
    <dbReference type="NCBI Taxonomy" id="652676"/>
    <lineage>
        <taxon>unclassified sequences</taxon>
        <taxon>metagenomes</taxon>
        <taxon>ecological metagenomes</taxon>
    </lineage>
</organism>
<reference evidence="2" key="1">
    <citation type="submission" date="2018-06" db="EMBL/GenBank/DDBJ databases">
        <authorList>
            <person name="Zhirakovskaya E."/>
        </authorList>
    </citation>
    <scope>NUCLEOTIDE SEQUENCE</scope>
</reference>
<keyword evidence="1" id="KW-0812">Transmembrane</keyword>
<gene>
    <name evidence="2" type="ORF">MNBD_CPR01-137</name>
</gene>
<evidence type="ECO:0008006" key="3">
    <source>
        <dbReference type="Google" id="ProtNLM"/>
    </source>
</evidence>
<keyword evidence="1" id="KW-0472">Membrane</keyword>
<dbReference type="AlphaFoldDB" id="A0A3B0UWM0"/>
<feature type="transmembrane region" description="Helical" evidence="1">
    <location>
        <begin position="21"/>
        <end position="44"/>
    </location>
</feature>
<evidence type="ECO:0000256" key="1">
    <source>
        <dbReference type="SAM" id="Phobius"/>
    </source>
</evidence>
<protein>
    <recommendedName>
        <fullName evidence="3">Type 4 fimbrial biogenesis protein PilX N-terminal domain-containing protein</fullName>
    </recommendedName>
</protein>
<sequence>MIYPEHLRQEKKIHSHKVGSIMLLALVFGAVFFTVFSGLSGYVLSENNFEVQKRAQSQAVSLAEAGLEYYRWHLAHYPNDLQNGTGHAGPYTITYKDPQGGDVGTYTLNITGNQSCGQTTSIDISSTGVPVDDQKVSETLVARYAQPTVAQYSYIVNASVWAGGDRVINGPYHSNGGVRMDGTTNAPVTSSLSKWTCTSSFGCTPNKTVNGVFGEGSNQNLWNYPTPQVDFGAISANFTSLKTIAEAQGLYFPALGNGKGYGYHLIFNGDGTVTIKKVTRVYVLWSVPVDGSSDGNFTRDYTLIRNEVTVGTYDIPSSCGLIYIANNVWVEGKISRKVTLVTANTKPSSVATNAVLRGNIVYTTPNAGFTLLAQNDVLIAPDSPDDMNIDGVFVAQGGAFGRNLYDCLYPSYSIKNTLTILGSTISNKRTATKWGYFTWWCGYNVSGYMTRIDSIDRSQYSNPPPFTPAISTDYKFVDWSQK</sequence>
<keyword evidence="1" id="KW-1133">Transmembrane helix</keyword>
<proteinExistence type="predicted"/>
<name>A0A3B0UWM0_9ZZZZ</name>
<accession>A0A3B0UWM0</accession>